<accession>A0A5C6VTE2</accession>
<reference evidence="2" key="2">
    <citation type="submission" date="2019-08" db="EMBL/GenBank/DDBJ databases">
        <authorList>
            <person name="Im W.-T."/>
        </authorList>
    </citation>
    <scope>NUCLEOTIDE SEQUENCE</scope>
    <source>
        <strain evidence="2">NF 2-5-3</strain>
    </source>
</reference>
<dbReference type="Proteomes" id="UP001481677">
    <property type="component" value="Unassembled WGS sequence"/>
</dbReference>
<reference evidence="2 3" key="1">
    <citation type="journal article" date="2018" name="Int. J. Syst. Evol. Microbiol.">
        <title>Paraburkholderia azotifigens sp. nov., a nitrogen-fixing bacterium isolated from paddy soil.</title>
        <authorList>
            <person name="Choi G.M."/>
            <person name="Im W.T."/>
        </authorList>
    </citation>
    <scope>NUCLEOTIDE SEQUENCE [LARGE SCALE GENOMIC DNA]</scope>
    <source>
        <strain evidence="2 3">NF 2-5-3</strain>
    </source>
</reference>
<gene>
    <name evidence="2" type="ORF">FRZ40_10020</name>
    <name evidence="1" type="ORF">V4C56_20195</name>
</gene>
<reference evidence="1 4" key="3">
    <citation type="submission" date="2024-01" db="EMBL/GenBank/DDBJ databases">
        <title>The diversity of rhizobia nodulating Mimosa spp. in eleven states of Brazil covering several biomes is determined by host plant, location, and edaphic factors.</title>
        <authorList>
            <person name="Rouws L."/>
            <person name="Barauna A."/>
            <person name="Beukes C."/>
            <person name="De Faria S.M."/>
            <person name="Gross E."/>
            <person name="Dos Reis Junior F.B."/>
            <person name="Simon M."/>
            <person name="Maluk M."/>
            <person name="Odee D.W."/>
            <person name="Kenicer G."/>
            <person name="Young J.P.W."/>
            <person name="Reis V.M."/>
            <person name="Zilli J."/>
            <person name="James E.K."/>
        </authorList>
    </citation>
    <scope>NUCLEOTIDE SEQUENCE [LARGE SCALE GENOMIC DNA]</scope>
    <source>
        <strain evidence="1 4">JPY530</strain>
    </source>
</reference>
<protein>
    <submittedName>
        <fullName evidence="2">Uncharacterized protein</fullName>
    </submittedName>
</protein>
<evidence type="ECO:0000313" key="2">
    <source>
        <dbReference type="EMBL" id="TXC87886.1"/>
    </source>
</evidence>
<dbReference type="RefSeq" id="WP_147234003.1">
    <property type="nucleotide sequence ID" value="NZ_VOQS01000001.1"/>
</dbReference>
<dbReference type="AlphaFoldDB" id="A0A5C6VTE2"/>
<evidence type="ECO:0000313" key="3">
    <source>
        <dbReference type="Proteomes" id="UP000321776"/>
    </source>
</evidence>
<dbReference type="Proteomes" id="UP000321776">
    <property type="component" value="Unassembled WGS sequence"/>
</dbReference>
<evidence type="ECO:0000313" key="1">
    <source>
        <dbReference type="EMBL" id="MEM5341932.1"/>
    </source>
</evidence>
<dbReference type="EMBL" id="VOQS01000001">
    <property type="protein sequence ID" value="TXC87886.1"/>
    <property type="molecule type" value="Genomic_DNA"/>
</dbReference>
<evidence type="ECO:0000313" key="4">
    <source>
        <dbReference type="Proteomes" id="UP001481677"/>
    </source>
</evidence>
<proteinExistence type="predicted"/>
<organism evidence="2 3">
    <name type="scientific">Paraburkholderia azotifigens</name>
    <dbReference type="NCBI Taxonomy" id="2057004"/>
    <lineage>
        <taxon>Bacteria</taxon>
        <taxon>Pseudomonadati</taxon>
        <taxon>Pseudomonadota</taxon>
        <taxon>Betaproteobacteria</taxon>
        <taxon>Burkholderiales</taxon>
        <taxon>Burkholderiaceae</taxon>
        <taxon>Paraburkholderia</taxon>
    </lineage>
</organism>
<keyword evidence="4" id="KW-1185">Reference proteome</keyword>
<sequence>MLLANRDERRPLNPAPERVVRIAGEGGCGRFRAADALSRSRAAEAGSTLFRDSGSEISAISAAMHYLKTPCFQWLACDFAGLAAARGCSFSNAANDRR</sequence>
<dbReference type="EMBL" id="JAZHGA010000013">
    <property type="protein sequence ID" value="MEM5341932.1"/>
    <property type="molecule type" value="Genomic_DNA"/>
</dbReference>
<name>A0A5C6VTE2_9BURK</name>
<comment type="caution">
    <text evidence="2">The sequence shown here is derived from an EMBL/GenBank/DDBJ whole genome shotgun (WGS) entry which is preliminary data.</text>
</comment>